<dbReference type="SUPFAM" id="SSF55785">
    <property type="entry name" value="PYP-like sensor domain (PAS domain)"/>
    <property type="match status" value="2"/>
</dbReference>
<feature type="domain" description="Histidine kinase" evidence="10">
    <location>
        <begin position="347"/>
        <end position="532"/>
    </location>
</feature>
<evidence type="ECO:0000256" key="9">
    <source>
        <dbReference type="SAM" id="Coils"/>
    </source>
</evidence>
<comment type="caution">
    <text evidence="11">The sequence shown here is derived from an EMBL/GenBank/DDBJ whole genome shotgun (WGS) entry which is preliminary data.</text>
</comment>
<evidence type="ECO:0000256" key="7">
    <source>
        <dbReference type="ARBA" id="ARBA00022840"/>
    </source>
</evidence>
<dbReference type="InterPro" id="IPR000014">
    <property type="entry name" value="PAS"/>
</dbReference>
<keyword evidence="3" id="KW-0597">Phosphoprotein</keyword>
<keyword evidence="7" id="KW-0067">ATP-binding</keyword>
<keyword evidence="9" id="KW-0175">Coiled coil</keyword>
<evidence type="ECO:0000256" key="2">
    <source>
        <dbReference type="ARBA" id="ARBA00012438"/>
    </source>
</evidence>
<dbReference type="Gene3D" id="3.30.450.20">
    <property type="entry name" value="PAS domain"/>
    <property type="match status" value="2"/>
</dbReference>
<evidence type="ECO:0000256" key="3">
    <source>
        <dbReference type="ARBA" id="ARBA00022553"/>
    </source>
</evidence>
<dbReference type="GO" id="GO:0046983">
    <property type="term" value="F:protein dimerization activity"/>
    <property type="evidence" value="ECO:0007669"/>
    <property type="project" value="InterPro"/>
</dbReference>
<accession>A0A7K0FVL7</accession>
<feature type="coiled-coil region" evidence="9">
    <location>
        <begin position="32"/>
        <end position="70"/>
    </location>
</feature>
<evidence type="ECO:0000256" key="8">
    <source>
        <dbReference type="ARBA" id="ARBA00023012"/>
    </source>
</evidence>
<dbReference type="CDD" id="cd00130">
    <property type="entry name" value="PAS"/>
    <property type="match status" value="1"/>
</dbReference>
<dbReference type="PROSITE" id="PS50109">
    <property type="entry name" value="HIS_KIN"/>
    <property type="match status" value="1"/>
</dbReference>
<evidence type="ECO:0000259" key="10">
    <source>
        <dbReference type="PROSITE" id="PS50109"/>
    </source>
</evidence>
<dbReference type="SMART" id="SM00091">
    <property type="entry name" value="PAS"/>
    <property type="match status" value="2"/>
</dbReference>
<dbReference type="PANTHER" id="PTHR24421:SF10">
    <property type="entry name" value="NITRATE_NITRITE SENSOR PROTEIN NARQ"/>
    <property type="match status" value="1"/>
</dbReference>
<dbReference type="Gene3D" id="3.30.565.10">
    <property type="entry name" value="Histidine kinase-like ATPase, C-terminal domain"/>
    <property type="match status" value="1"/>
</dbReference>
<dbReference type="Pfam" id="PF02518">
    <property type="entry name" value="HATPase_c"/>
    <property type="match status" value="1"/>
</dbReference>
<dbReference type="SUPFAM" id="SSF55874">
    <property type="entry name" value="ATPase domain of HSP90 chaperone/DNA topoisomerase II/histidine kinase"/>
    <property type="match status" value="1"/>
</dbReference>
<dbReference type="Proteomes" id="UP000487757">
    <property type="component" value="Unassembled WGS sequence"/>
</dbReference>
<name>A0A7K0FVL7_9SPHI</name>
<keyword evidence="6" id="KW-0418">Kinase</keyword>
<dbReference type="GO" id="GO:0016020">
    <property type="term" value="C:membrane"/>
    <property type="evidence" value="ECO:0007669"/>
    <property type="project" value="InterPro"/>
</dbReference>
<dbReference type="CDD" id="cd16917">
    <property type="entry name" value="HATPase_UhpB-NarQ-NarX-like"/>
    <property type="match status" value="1"/>
</dbReference>
<dbReference type="RefSeq" id="WP_154279801.1">
    <property type="nucleotide sequence ID" value="NZ_JBHUJQ010000001.1"/>
</dbReference>
<keyword evidence="12" id="KW-1185">Reference proteome</keyword>
<dbReference type="PANTHER" id="PTHR24421">
    <property type="entry name" value="NITRATE/NITRITE SENSOR PROTEIN NARX-RELATED"/>
    <property type="match status" value="1"/>
</dbReference>
<dbReference type="Pfam" id="PF07730">
    <property type="entry name" value="HisKA_3"/>
    <property type="match status" value="1"/>
</dbReference>
<dbReference type="EMBL" id="WKKH01000006">
    <property type="protein sequence ID" value="MRX75643.1"/>
    <property type="molecule type" value="Genomic_DNA"/>
</dbReference>
<keyword evidence="8" id="KW-0902">Two-component regulatory system</keyword>
<dbReference type="InterPro" id="IPR050482">
    <property type="entry name" value="Sensor_HK_TwoCompSys"/>
</dbReference>
<dbReference type="OrthoDB" id="5401121at2"/>
<dbReference type="InterPro" id="IPR035965">
    <property type="entry name" value="PAS-like_dom_sf"/>
</dbReference>
<dbReference type="SMART" id="SM00387">
    <property type="entry name" value="HATPase_c"/>
    <property type="match status" value="1"/>
</dbReference>
<dbReference type="InterPro" id="IPR036890">
    <property type="entry name" value="HATPase_C_sf"/>
</dbReference>
<dbReference type="AlphaFoldDB" id="A0A7K0FVL7"/>
<dbReference type="InterPro" id="IPR011712">
    <property type="entry name" value="Sig_transdc_His_kin_sub3_dim/P"/>
</dbReference>
<dbReference type="GO" id="GO:0005524">
    <property type="term" value="F:ATP binding"/>
    <property type="evidence" value="ECO:0007669"/>
    <property type="project" value="UniProtKB-KW"/>
</dbReference>
<evidence type="ECO:0000256" key="1">
    <source>
        <dbReference type="ARBA" id="ARBA00000085"/>
    </source>
</evidence>
<sequence length="532" mass="60110">MRKQGAVTKDIIFSALRKKAELLLGRESADQRIRQENEVAILLNELEVYELELEMQNDELESSHHALELERLKFVGLFNAAPIGYLILSTNGQISEINEIGKKMLLAGAEIVVGKNFSSFIAPYDRNEFYTFINRVQKLHLKANCEIRIHPKGAPVFFAQLDGSIVTDPGSGNENFYITITDITKLKSSEQKLWESTERLSQTLEASHTGTWRVELNDGTVFLDHYSKQILDLNENESQPTLKELYDLVMESDRKKLITLVNKLCNTQEVDIELGLQTSVTSKIILIKGKAIDQLDGSTLFTGIISDISERKQLLEKEEEHERNQQSLLRRAAIDAQEKERHKISASLHDSVCQILYGIRFKLNHLQKNEPTETSFSNINELLDLAIKELRTISGELSPSILKDFGFTSGMKDMIHHLENAGFKVNSKIDRQADTLPAETQLYIFRIIQELLNNSIKHSGASQANVTVRFDKTQILIIVKDEGNGFQIDIDQALKEGSGLRAIKNRVSLLNGNLEISNDQGATFTISFPKEQ</sequence>
<proteinExistence type="predicted"/>
<evidence type="ECO:0000256" key="6">
    <source>
        <dbReference type="ARBA" id="ARBA00022777"/>
    </source>
</evidence>
<gene>
    <name evidence="11" type="ORF">GJU39_06030</name>
</gene>
<dbReference type="Gene3D" id="1.20.5.1930">
    <property type="match status" value="1"/>
</dbReference>
<dbReference type="EC" id="2.7.13.3" evidence="2"/>
<dbReference type="InterPro" id="IPR003594">
    <property type="entry name" value="HATPase_dom"/>
</dbReference>
<keyword evidence="5" id="KW-0547">Nucleotide-binding</keyword>
<evidence type="ECO:0000256" key="5">
    <source>
        <dbReference type="ARBA" id="ARBA00022741"/>
    </source>
</evidence>
<reference evidence="11 12" key="1">
    <citation type="submission" date="2019-11" db="EMBL/GenBank/DDBJ databases">
        <title>Pedobacter petrophilus genome.</title>
        <authorList>
            <person name="Feldbauer M.J."/>
            <person name="Newman J.D."/>
        </authorList>
    </citation>
    <scope>NUCLEOTIDE SEQUENCE [LARGE SCALE GENOMIC DNA]</scope>
    <source>
        <strain evidence="11 12">LMG 29686</strain>
    </source>
</reference>
<organism evidence="11 12">
    <name type="scientific">Pedobacter petrophilus</name>
    <dbReference type="NCBI Taxonomy" id="1908241"/>
    <lineage>
        <taxon>Bacteria</taxon>
        <taxon>Pseudomonadati</taxon>
        <taxon>Bacteroidota</taxon>
        <taxon>Sphingobacteriia</taxon>
        <taxon>Sphingobacteriales</taxon>
        <taxon>Sphingobacteriaceae</taxon>
        <taxon>Pedobacter</taxon>
    </lineage>
</organism>
<dbReference type="GO" id="GO:0000155">
    <property type="term" value="F:phosphorelay sensor kinase activity"/>
    <property type="evidence" value="ECO:0007669"/>
    <property type="project" value="InterPro"/>
</dbReference>
<comment type="catalytic activity">
    <reaction evidence="1">
        <text>ATP + protein L-histidine = ADP + protein N-phospho-L-histidine.</text>
        <dbReference type="EC" id="2.7.13.3"/>
    </reaction>
</comment>
<evidence type="ECO:0000313" key="11">
    <source>
        <dbReference type="EMBL" id="MRX75643.1"/>
    </source>
</evidence>
<keyword evidence="4" id="KW-0808">Transferase</keyword>
<dbReference type="InterPro" id="IPR005467">
    <property type="entry name" value="His_kinase_dom"/>
</dbReference>
<evidence type="ECO:0000256" key="4">
    <source>
        <dbReference type="ARBA" id="ARBA00022679"/>
    </source>
</evidence>
<evidence type="ECO:0000313" key="12">
    <source>
        <dbReference type="Proteomes" id="UP000487757"/>
    </source>
</evidence>
<dbReference type="NCBIfam" id="TIGR00229">
    <property type="entry name" value="sensory_box"/>
    <property type="match status" value="1"/>
</dbReference>
<protein>
    <recommendedName>
        <fullName evidence="2">histidine kinase</fullName>
        <ecNumber evidence="2">2.7.13.3</ecNumber>
    </recommendedName>
</protein>